<evidence type="ECO:0000256" key="1">
    <source>
        <dbReference type="SAM" id="MobiDB-lite"/>
    </source>
</evidence>
<gene>
    <name evidence="2" type="ORF">PO587_34460</name>
</gene>
<feature type="region of interest" description="Disordered" evidence="1">
    <location>
        <begin position="28"/>
        <end position="68"/>
    </location>
</feature>
<name>A0ABT5G418_9ACTN</name>
<proteinExistence type="predicted"/>
<comment type="caution">
    <text evidence="2">The sequence shown here is derived from an EMBL/GenBank/DDBJ whole genome shotgun (WGS) entry which is preliminary data.</text>
</comment>
<dbReference type="RefSeq" id="WP_272177931.1">
    <property type="nucleotide sequence ID" value="NZ_JAQOSK010000017.1"/>
</dbReference>
<dbReference type="Proteomes" id="UP001221328">
    <property type="component" value="Unassembled WGS sequence"/>
</dbReference>
<accession>A0ABT5G418</accession>
<reference evidence="2 3" key="1">
    <citation type="journal article" date="2015" name="Int. J. Syst. Evol. Microbiol.">
        <title>Streptomyces gilvifuscus sp. nov., an actinomycete that produces antibacterial compounds isolated from soil.</title>
        <authorList>
            <person name="Nguyen T.M."/>
            <person name="Kim J."/>
        </authorList>
    </citation>
    <scope>NUCLEOTIDE SEQUENCE [LARGE SCALE GENOMIC DNA]</scope>
    <source>
        <strain evidence="2 3">T113</strain>
    </source>
</reference>
<keyword evidence="3" id="KW-1185">Reference proteome</keyword>
<evidence type="ECO:0000313" key="2">
    <source>
        <dbReference type="EMBL" id="MDC2959540.1"/>
    </source>
</evidence>
<sequence length="68" mass="7016">MTMDACGPSAPDATTARRPAAFVCGRPAPGAASRAVTTEAAAEESAAPYNPHIHPRLGAVPHRESHVR</sequence>
<dbReference type="EMBL" id="JAQOSK010000017">
    <property type="protein sequence ID" value="MDC2959540.1"/>
    <property type="molecule type" value="Genomic_DNA"/>
</dbReference>
<protein>
    <submittedName>
        <fullName evidence="2">Uncharacterized protein</fullName>
    </submittedName>
</protein>
<organism evidence="2 3">
    <name type="scientific">Streptomyces gilvifuscus</name>
    <dbReference type="NCBI Taxonomy" id="1550617"/>
    <lineage>
        <taxon>Bacteria</taxon>
        <taxon>Bacillati</taxon>
        <taxon>Actinomycetota</taxon>
        <taxon>Actinomycetes</taxon>
        <taxon>Kitasatosporales</taxon>
        <taxon>Streptomycetaceae</taxon>
        <taxon>Streptomyces</taxon>
    </lineage>
</organism>
<feature type="compositionally biased region" description="Low complexity" evidence="1">
    <location>
        <begin position="31"/>
        <end position="47"/>
    </location>
</feature>
<evidence type="ECO:0000313" key="3">
    <source>
        <dbReference type="Proteomes" id="UP001221328"/>
    </source>
</evidence>